<feature type="transmembrane region" description="Helical" evidence="2">
    <location>
        <begin position="52"/>
        <end position="73"/>
    </location>
</feature>
<dbReference type="RefSeq" id="WP_053775350.1">
    <property type="nucleotide sequence ID" value="NZ_CP012573.1"/>
</dbReference>
<evidence type="ECO:0000313" key="4">
    <source>
        <dbReference type="Proteomes" id="UP000503164"/>
    </source>
</evidence>
<proteinExistence type="predicted"/>
<feature type="transmembrane region" description="Helical" evidence="2">
    <location>
        <begin position="231"/>
        <end position="251"/>
    </location>
</feature>
<keyword evidence="4" id="KW-1185">Reference proteome</keyword>
<feature type="transmembrane region" description="Helical" evidence="2">
    <location>
        <begin position="263"/>
        <end position="281"/>
    </location>
</feature>
<feature type="region of interest" description="Disordered" evidence="1">
    <location>
        <begin position="293"/>
        <end position="323"/>
    </location>
</feature>
<dbReference type="AlphaFoldDB" id="A0AAE7CD67"/>
<evidence type="ECO:0000256" key="1">
    <source>
        <dbReference type="SAM" id="MobiDB-lite"/>
    </source>
</evidence>
<feature type="compositionally biased region" description="Basic and acidic residues" evidence="1">
    <location>
        <begin position="298"/>
        <end position="323"/>
    </location>
</feature>
<gene>
    <name evidence="3" type="ORF">GW570_13195</name>
</gene>
<reference evidence="3 4" key="1">
    <citation type="journal article" date="2020" name="Mol. Plant Pathol.">
        <title>Plasmid composition and the chpG gene determine the virulence level of Clavibacter capsici natural isolates in pepper.</title>
        <authorList>
            <person name="Hwang I.S."/>
            <person name="Lee H.M."/>
            <person name="Oh E.J."/>
            <person name="Lee S."/>
            <person name="Heu S."/>
            <person name="Oh C.S."/>
        </authorList>
    </citation>
    <scope>NUCLEOTIDE SEQUENCE [LARGE SCALE GENOMIC DNA]</scope>
    <source>
        <strain evidence="3 4">1101</strain>
    </source>
</reference>
<evidence type="ECO:0000256" key="2">
    <source>
        <dbReference type="SAM" id="Phobius"/>
    </source>
</evidence>
<name>A0AAE7CD67_9MICO</name>
<dbReference type="EMBL" id="CP048049">
    <property type="protein sequence ID" value="QIS45971.1"/>
    <property type="molecule type" value="Genomic_DNA"/>
</dbReference>
<evidence type="ECO:0000313" key="3">
    <source>
        <dbReference type="EMBL" id="QIS45971.1"/>
    </source>
</evidence>
<feature type="transmembrane region" description="Helical" evidence="2">
    <location>
        <begin position="18"/>
        <end position="40"/>
    </location>
</feature>
<protein>
    <recommendedName>
        <fullName evidence="5">PH domain-containing protein</fullName>
    </recommendedName>
</protein>
<sequence>MASGAWVRIPSPSTRQRWLLTFGSLAIVSLFLWTPVGGLTRVVDEAVGPSPVIRVGLPILLALAVLGIAYLIVAERTQPPAIDVARGVLRIGRKEWGFPEITGARIELTGGEGDDTLVLRFTTTGGESCSVVVSTREGVRLADDQRDALLAAIHGSRIAPPRSKDDPHGRFAHVEFPGHLTLEDAAALVDGSGTADPTAALAGRGLGSGSRNVHRAGTTPRIPRQSARSQYVIAAFAILLGLGATVVSVFHPDVLFGRQDIPVLGIALVMLPGGIAYAFIIRRDARRAAAQRAAVDAARAEAEREGSAESAEARDPARPADGS</sequence>
<dbReference type="Proteomes" id="UP000503164">
    <property type="component" value="Chromosome"/>
</dbReference>
<organism evidence="3 4">
    <name type="scientific">Clavibacter capsici</name>
    <dbReference type="NCBI Taxonomy" id="1874630"/>
    <lineage>
        <taxon>Bacteria</taxon>
        <taxon>Bacillati</taxon>
        <taxon>Actinomycetota</taxon>
        <taxon>Actinomycetes</taxon>
        <taxon>Micrococcales</taxon>
        <taxon>Microbacteriaceae</taxon>
        <taxon>Clavibacter</taxon>
    </lineage>
</organism>
<dbReference type="KEGG" id="ccap:AES38_13200"/>
<keyword evidence="2" id="KW-0812">Transmembrane</keyword>
<keyword evidence="2" id="KW-0472">Membrane</keyword>
<keyword evidence="2" id="KW-1133">Transmembrane helix</keyword>
<feature type="region of interest" description="Disordered" evidence="1">
    <location>
        <begin position="202"/>
        <end position="222"/>
    </location>
</feature>
<evidence type="ECO:0008006" key="5">
    <source>
        <dbReference type="Google" id="ProtNLM"/>
    </source>
</evidence>
<accession>A0AAE7CD67</accession>